<protein>
    <submittedName>
        <fullName evidence="2">Uncharacterized protein</fullName>
    </submittedName>
</protein>
<sequence length="139" mass="16298">MSAEDQPPKTGKPSQGTKSGFEESFDNRQKKKSRKRRRVKRQKGGSQKYEKMGKRMETALKKTFHENPTESIAITHRWLRSEFPDMGPPTYECRNGAWNHEEISREIWPHVTGSKEGIRFIAWISFYCIRSPVVVRIEE</sequence>
<dbReference type="InParanoid" id="A0A0C3HV05"/>
<proteinExistence type="predicted"/>
<evidence type="ECO:0000256" key="1">
    <source>
        <dbReference type="SAM" id="MobiDB-lite"/>
    </source>
</evidence>
<organism evidence="2 3">
    <name type="scientific">Oidiodendron maius (strain Zn)</name>
    <dbReference type="NCBI Taxonomy" id="913774"/>
    <lineage>
        <taxon>Eukaryota</taxon>
        <taxon>Fungi</taxon>
        <taxon>Dikarya</taxon>
        <taxon>Ascomycota</taxon>
        <taxon>Pezizomycotina</taxon>
        <taxon>Leotiomycetes</taxon>
        <taxon>Leotiomycetes incertae sedis</taxon>
        <taxon>Myxotrichaceae</taxon>
        <taxon>Oidiodendron</taxon>
    </lineage>
</organism>
<evidence type="ECO:0000313" key="3">
    <source>
        <dbReference type="Proteomes" id="UP000054321"/>
    </source>
</evidence>
<feature type="compositionally biased region" description="Basic residues" evidence="1">
    <location>
        <begin position="29"/>
        <end position="43"/>
    </location>
</feature>
<feature type="region of interest" description="Disordered" evidence="1">
    <location>
        <begin position="1"/>
        <end position="55"/>
    </location>
</feature>
<reference evidence="3" key="2">
    <citation type="submission" date="2015-01" db="EMBL/GenBank/DDBJ databases">
        <title>Evolutionary Origins and Diversification of the Mycorrhizal Mutualists.</title>
        <authorList>
            <consortium name="DOE Joint Genome Institute"/>
            <consortium name="Mycorrhizal Genomics Consortium"/>
            <person name="Kohler A."/>
            <person name="Kuo A."/>
            <person name="Nagy L.G."/>
            <person name="Floudas D."/>
            <person name="Copeland A."/>
            <person name="Barry K.W."/>
            <person name="Cichocki N."/>
            <person name="Veneault-Fourrey C."/>
            <person name="LaButti K."/>
            <person name="Lindquist E.A."/>
            <person name="Lipzen A."/>
            <person name="Lundell T."/>
            <person name="Morin E."/>
            <person name="Murat C."/>
            <person name="Riley R."/>
            <person name="Ohm R."/>
            <person name="Sun H."/>
            <person name="Tunlid A."/>
            <person name="Henrissat B."/>
            <person name="Grigoriev I.V."/>
            <person name="Hibbett D.S."/>
            <person name="Martin F."/>
        </authorList>
    </citation>
    <scope>NUCLEOTIDE SEQUENCE [LARGE SCALE GENOMIC DNA]</scope>
    <source>
        <strain evidence="3">Zn</strain>
    </source>
</reference>
<keyword evidence="3" id="KW-1185">Reference proteome</keyword>
<gene>
    <name evidence="2" type="ORF">OIDMADRAFT_17139</name>
</gene>
<accession>A0A0C3HV05</accession>
<dbReference type="HOGENOM" id="CLU_1845674_0_0_1"/>
<dbReference type="EMBL" id="KN832871">
    <property type="protein sequence ID" value="KIN06062.1"/>
    <property type="molecule type" value="Genomic_DNA"/>
</dbReference>
<evidence type="ECO:0000313" key="2">
    <source>
        <dbReference type="EMBL" id="KIN06062.1"/>
    </source>
</evidence>
<dbReference type="Proteomes" id="UP000054321">
    <property type="component" value="Unassembled WGS sequence"/>
</dbReference>
<name>A0A0C3HV05_OIDMZ</name>
<dbReference type="AlphaFoldDB" id="A0A0C3HV05"/>
<reference evidence="2 3" key="1">
    <citation type="submission" date="2014-04" db="EMBL/GenBank/DDBJ databases">
        <authorList>
            <consortium name="DOE Joint Genome Institute"/>
            <person name="Kuo A."/>
            <person name="Martino E."/>
            <person name="Perotto S."/>
            <person name="Kohler A."/>
            <person name="Nagy L.G."/>
            <person name="Floudas D."/>
            <person name="Copeland A."/>
            <person name="Barry K.W."/>
            <person name="Cichocki N."/>
            <person name="Veneault-Fourrey C."/>
            <person name="LaButti K."/>
            <person name="Lindquist E.A."/>
            <person name="Lipzen A."/>
            <person name="Lundell T."/>
            <person name="Morin E."/>
            <person name="Murat C."/>
            <person name="Sun H."/>
            <person name="Tunlid A."/>
            <person name="Henrissat B."/>
            <person name="Grigoriev I.V."/>
            <person name="Hibbett D.S."/>
            <person name="Martin F."/>
            <person name="Nordberg H.P."/>
            <person name="Cantor M.N."/>
            <person name="Hua S.X."/>
        </authorList>
    </citation>
    <scope>NUCLEOTIDE SEQUENCE [LARGE SCALE GENOMIC DNA]</scope>
    <source>
        <strain evidence="2 3">Zn</strain>
    </source>
</reference>